<comment type="caution">
    <text evidence="7">The sequence shown here is derived from an EMBL/GenBank/DDBJ whole genome shotgun (WGS) entry which is preliminary data.</text>
</comment>
<dbReference type="Gene3D" id="3.40.50.2300">
    <property type="match status" value="1"/>
</dbReference>
<dbReference type="InterPro" id="IPR009057">
    <property type="entry name" value="Homeodomain-like_sf"/>
</dbReference>
<proteinExistence type="predicted"/>
<evidence type="ECO:0000256" key="3">
    <source>
        <dbReference type="ARBA" id="ARBA00023163"/>
    </source>
</evidence>
<dbReference type="InterPro" id="IPR011006">
    <property type="entry name" value="CheY-like_superfamily"/>
</dbReference>
<evidence type="ECO:0000313" key="7">
    <source>
        <dbReference type="EMBL" id="NOU62826.1"/>
    </source>
</evidence>
<feature type="domain" description="Response regulatory" evidence="6">
    <location>
        <begin position="2"/>
        <end position="119"/>
    </location>
</feature>
<dbReference type="Gene3D" id="1.10.10.60">
    <property type="entry name" value="Homeodomain-like"/>
    <property type="match status" value="2"/>
</dbReference>
<dbReference type="RefSeq" id="WP_171628642.1">
    <property type="nucleotide sequence ID" value="NZ_WHNY01000005.1"/>
</dbReference>
<evidence type="ECO:0000259" key="5">
    <source>
        <dbReference type="PROSITE" id="PS01124"/>
    </source>
</evidence>
<evidence type="ECO:0000256" key="4">
    <source>
        <dbReference type="PROSITE-ProRule" id="PRU00169"/>
    </source>
</evidence>
<dbReference type="InterPro" id="IPR020449">
    <property type="entry name" value="Tscrpt_reg_AraC-type_HTH"/>
</dbReference>
<keyword evidence="3" id="KW-0804">Transcription</keyword>
<sequence length="538" mass="62152">MKVLLVDDEPYTVDGLYEMLTEHNELDLNIYCAYSAEEATQRMLRTKMDIVISDMRMPGMNGLELQAWIRERWPKCQIIFLTGIRDLDFAQQAIRGGGSDYILKMEGDEAIVQSLKRAIAVLQENSDSEQFLQKAKHQVLHALPVLRKEWFLSMLDQREFHFQVSDRRFAELGVVLSNENKVLLLVGRIDGWNEDFTSMDKALLLYAIQNIAEEHLQRSVFLPIILEGPEFVWLIQSENTEADASQEELIPYVLGTLESIQVTCRELLRLSISLATMGRLELWGDIPNSYRNLKQQLLLGFGNGKEMLLTYEGQEHKHNNSQELGRHLISDLERELDAGSTSEFETKLELFIAQGMTYSEYAYRYYCVALILLERLHRLNYGHEGANSMDTERLMNVAFHESKLAAQQFLVESARVIWGLKKQTTDDRTKRLIQDLHDYIQLHLTEDLSLDTLADKVFLNASYLSSLYKQVTGRNISDYITGLRLDLARDLLAQPHMKVHEIAEACGYSMAGYFTRLFKKHHGMTPQEYRLILPNKRQ</sequence>
<keyword evidence="1" id="KW-0805">Transcription regulation</keyword>
<accession>A0ABX1X3K6</accession>
<reference evidence="7 8" key="1">
    <citation type="submission" date="2019-10" db="EMBL/GenBank/DDBJ databases">
        <title>Description of Paenibacillus humi sp. nov.</title>
        <authorList>
            <person name="Carlier A."/>
            <person name="Qi S."/>
        </authorList>
    </citation>
    <scope>NUCLEOTIDE SEQUENCE [LARGE SCALE GENOMIC DNA]</scope>
    <source>
        <strain evidence="7 8">LMG 31461</strain>
    </source>
</reference>
<dbReference type="SUPFAM" id="SSF52172">
    <property type="entry name" value="CheY-like"/>
    <property type="match status" value="1"/>
</dbReference>
<dbReference type="PRINTS" id="PR00032">
    <property type="entry name" value="HTHARAC"/>
</dbReference>
<dbReference type="SMART" id="SM00448">
    <property type="entry name" value="REC"/>
    <property type="match status" value="1"/>
</dbReference>
<dbReference type="SMART" id="SM00342">
    <property type="entry name" value="HTH_ARAC"/>
    <property type="match status" value="1"/>
</dbReference>
<evidence type="ECO:0000256" key="2">
    <source>
        <dbReference type="ARBA" id="ARBA00023125"/>
    </source>
</evidence>
<name>A0ABX1X3K6_9BACL</name>
<evidence type="ECO:0000313" key="8">
    <source>
        <dbReference type="Proteomes" id="UP000653578"/>
    </source>
</evidence>
<dbReference type="Proteomes" id="UP000653578">
    <property type="component" value="Unassembled WGS sequence"/>
</dbReference>
<keyword evidence="8" id="KW-1185">Reference proteome</keyword>
<feature type="domain" description="HTH araC/xylS-type" evidence="5">
    <location>
        <begin position="434"/>
        <end position="532"/>
    </location>
</feature>
<dbReference type="EMBL" id="WHNY01000005">
    <property type="protein sequence ID" value="NOU62826.1"/>
    <property type="molecule type" value="Genomic_DNA"/>
</dbReference>
<dbReference type="PROSITE" id="PS01124">
    <property type="entry name" value="HTH_ARAC_FAMILY_2"/>
    <property type="match status" value="1"/>
</dbReference>
<dbReference type="InterPro" id="IPR001789">
    <property type="entry name" value="Sig_transdc_resp-reg_receiver"/>
</dbReference>
<dbReference type="Pfam" id="PF12833">
    <property type="entry name" value="HTH_18"/>
    <property type="match status" value="1"/>
</dbReference>
<evidence type="ECO:0000256" key="1">
    <source>
        <dbReference type="ARBA" id="ARBA00023015"/>
    </source>
</evidence>
<evidence type="ECO:0000259" key="6">
    <source>
        <dbReference type="PROSITE" id="PS50110"/>
    </source>
</evidence>
<feature type="modified residue" description="4-aspartylphosphate" evidence="4">
    <location>
        <position position="54"/>
    </location>
</feature>
<dbReference type="PANTHER" id="PTHR43280">
    <property type="entry name" value="ARAC-FAMILY TRANSCRIPTIONAL REGULATOR"/>
    <property type="match status" value="1"/>
</dbReference>
<gene>
    <name evidence="7" type="ORF">GC096_02030</name>
</gene>
<keyword evidence="4" id="KW-0597">Phosphoprotein</keyword>
<dbReference type="SUPFAM" id="SSF46689">
    <property type="entry name" value="Homeodomain-like"/>
    <property type="match status" value="2"/>
</dbReference>
<keyword evidence="2" id="KW-0238">DNA-binding</keyword>
<dbReference type="InterPro" id="IPR018060">
    <property type="entry name" value="HTH_AraC"/>
</dbReference>
<dbReference type="InterPro" id="IPR018062">
    <property type="entry name" value="HTH_AraC-typ_CS"/>
</dbReference>
<dbReference type="CDD" id="cd17536">
    <property type="entry name" value="REC_YesN-like"/>
    <property type="match status" value="1"/>
</dbReference>
<organism evidence="7 8">
    <name type="scientific">Paenibacillus plantarum</name>
    <dbReference type="NCBI Taxonomy" id="2654975"/>
    <lineage>
        <taxon>Bacteria</taxon>
        <taxon>Bacillati</taxon>
        <taxon>Bacillota</taxon>
        <taxon>Bacilli</taxon>
        <taxon>Bacillales</taxon>
        <taxon>Paenibacillaceae</taxon>
        <taxon>Paenibacillus</taxon>
    </lineage>
</organism>
<protein>
    <submittedName>
        <fullName evidence="7">Response regulator</fullName>
    </submittedName>
</protein>
<dbReference type="Pfam" id="PF00072">
    <property type="entry name" value="Response_reg"/>
    <property type="match status" value="1"/>
</dbReference>
<dbReference type="PROSITE" id="PS00041">
    <property type="entry name" value="HTH_ARAC_FAMILY_1"/>
    <property type="match status" value="1"/>
</dbReference>
<dbReference type="PROSITE" id="PS50110">
    <property type="entry name" value="RESPONSE_REGULATORY"/>
    <property type="match status" value="1"/>
</dbReference>
<dbReference type="PANTHER" id="PTHR43280:SF2">
    <property type="entry name" value="HTH-TYPE TRANSCRIPTIONAL REGULATOR EXSA"/>
    <property type="match status" value="1"/>
</dbReference>